<name>A0A6M4YG20_AERME</name>
<dbReference type="GO" id="GO:0006302">
    <property type="term" value="P:double-strand break repair"/>
    <property type="evidence" value="ECO:0007669"/>
    <property type="project" value="TreeGrafter"/>
</dbReference>
<gene>
    <name evidence="2" type="ORF">E4184_22780</name>
</gene>
<dbReference type="PANTHER" id="PTHR32182">
    <property type="entry name" value="DNA REPLICATION AND REPAIR PROTEIN RECF"/>
    <property type="match status" value="1"/>
</dbReference>
<evidence type="ECO:0000259" key="1">
    <source>
        <dbReference type="Pfam" id="PF13175"/>
    </source>
</evidence>
<sequence length="627" mass="72543">MKLTQLYVSDYKNLNEFTLDFSTQSFLEMLVGKNGSGKSNFIEALLEVFRHIYQYDWGEKRYEVYFSYRICYEIDGEGQVIEYDFLNEQLKINGRERATVGGTRVPEHILIYYAGHNSVITEHLTSFEKRFSERLIRADQEDSRPFININKSYNELLLTVMAIQPDISEAKQYVFDKLSIEQVDDAIKLELSRPYYAKTAHYDVLSGDDEDETKYWRLAGTARDFLNELDLHCKHILVAGAGIRTEGYLNEKETYQRYYSLSNIREHFSALSSHDLFRAFDNLKMLGMLKSISLKIRLRDRSEMTSRGFSDGQFQAVYLYSISELFKDTNSITVMDEPDSFLHPEWQAQCSSQIQDISTQAAAKNHVLMTTHSAVTLINAPQARIRYFEGGEGPVRTYTLPKRESVRRLCQGVITYTEQEQILSILNAIKIEKKPVLFTEGNTDQVIIKTAWYKLYPDTEMPFIPFYAFSCSYINQLITDLRVHTEMDGRKIFALFDFDEAYNQWHGLNGNVICNNISAGLVKKWDGGESYAIMLPIPNHADIQKQVFKDGSLTQHYEGLSYCMVEHIFYGRPGTEDYFLLENVPGGKLIKFQGSKTKFAEDVIPTLPEESFETFRPMFDWIRAQCA</sequence>
<protein>
    <submittedName>
        <fullName evidence="2">ATP-binding protein</fullName>
    </submittedName>
</protein>
<dbReference type="AlphaFoldDB" id="A0A6M4YG20"/>
<dbReference type="Pfam" id="PF13175">
    <property type="entry name" value="AAA_15"/>
    <property type="match status" value="1"/>
</dbReference>
<evidence type="ECO:0000313" key="2">
    <source>
        <dbReference type="EMBL" id="QJT23950.1"/>
    </source>
</evidence>
<keyword evidence="2" id="KW-0547">Nucleotide-binding</keyword>
<dbReference type="InterPro" id="IPR027417">
    <property type="entry name" value="P-loop_NTPase"/>
</dbReference>
<dbReference type="GO" id="GO:0005524">
    <property type="term" value="F:ATP binding"/>
    <property type="evidence" value="ECO:0007669"/>
    <property type="project" value="UniProtKB-KW"/>
</dbReference>
<dbReference type="Gene3D" id="3.40.50.300">
    <property type="entry name" value="P-loop containing nucleotide triphosphate hydrolases"/>
    <property type="match status" value="1"/>
</dbReference>
<dbReference type="PANTHER" id="PTHR32182:SF25">
    <property type="entry name" value="SLR1056 PROTEIN"/>
    <property type="match status" value="1"/>
</dbReference>
<dbReference type="InterPro" id="IPR041685">
    <property type="entry name" value="AAA_GajA/Old/RecF-like"/>
</dbReference>
<organism evidence="2 3">
    <name type="scientific">Aeromonas media</name>
    <dbReference type="NCBI Taxonomy" id="651"/>
    <lineage>
        <taxon>Bacteria</taxon>
        <taxon>Pseudomonadati</taxon>
        <taxon>Pseudomonadota</taxon>
        <taxon>Gammaproteobacteria</taxon>
        <taxon>Aeromonadales</taxon>
        <taxon>Aeromonadaceae</taxon>
        <taxon>Aeromonas</taxon>
    </lineage>
</organism>
<evidence type="ECO:0000313" key="3">
    <source>
        <dbReference type="Proteomes" id="UP000501427"/>
    </source>
</evidence>
<dbReference type="EMBL" id="CP038441">
    <property type="protein sequence ID" value="QJT23950.1"/>
    <property type="molecule type" value="Genomic_DNA"/>
</dbReference>
<reference evidence="2 3" key="1">
    <citation type="submission" date="2019-03" db="EMBL/GenBank/DDBJ databases">
        <title>Novel transposon Tn6433 accelerates the dissemination of tet(E) in Aeromonas from aerobic biofilm under oxytetracycline stress.</title>
        <authorList>
            <person name="Shi Y."/>
            <person name="Tian Z."/>
            <person name="Zhang Y."/>
            <person name="Zhang H."/>
            <person name="Yang M."/>
        </authorList>
    </citation>
    <scope>NUCLEOTIDE SEQUENCE [LARGE SCALE GENOMIC DNA]</scope>
    <source>
        <strain evidence="2 3">T0.1-19</strain>
    </source>
</reference>
<dbReference type="SUPFAM" id="SSF52540">
    <property type="entry name" value="P-loop containing nucleoside triphosphate hydrolases"/>
    <property type="match status" value="1"/>
</dbReference>
<dbReference type="RefSeq" id="WP_103243986.1">
    <property type="nucleotide sequence ID" value="NZ_CAWPJG010000001.1"/>
</dbReference>
<keyword evidence="2" id="KW-0067">ATP-binding</keyword>
<proteinExistence type="predicted"/>
<dbReference type="Proteomes" id="UP000501427">
    <property type="component" value="Chromosome"/>
</dbReference>
<feature type="domain" description="Endonuclease GajA/Old nuclease/RecF-like AAA" evidence="1">
    <location>
        <begin position="1"/>
        <end position="373"/>
    </location>
</feature>
<dbReference type="GO" id="GO:0000731">
    <property type="term" value="P:DNA synthesis involved in DNA repair"/>
    <property type="evidence" value="ECO:0007669"/>
    <property type="project" value="TreeGrafter"/>
</dbReference>
<accession>A0A6M4YG20</accession>